<gene>
    <name evidence="2" type="ORF">PFX98_23220</name>
</gene>
<keyword evidence="3" id="KW-1185">Reference proteome</keyword>
<dbReference type="GO" id="GO:0008757">
    <property type="term" value="F:S-adenosylmethionine-dependent methyltransferase activity"/>
    <property type="evidence" value="ECO:0007669"/>
    <property type="project" value="InterPro"/>
</dbReference>
<keyword evidence="2" id="KW-0808">Transferase</keyword>
<proteinExistence type="predicted"/>
<reference evidence="2" key="1">
    <citation type="submission" date="2023-01" db="EMBL/GenBank/DDBJ databases">
        <title>Whole genome sequence of Paucibacter sp. S2-9 isolated from pond sediment.</title>
        <authorList>
            <person name="Jung J.Y."/>
        </authorList>
    </citation>
    <scope>NUCLEOTIDE SEQUENCE</scope>
    <source>
        <strain evidence="2">S2-9</strain>
    </source>
</reference>
<keyword evidence="2" id="KW-0489">Methyltransferase</keyword>
<evidence type="ECO:0000313" key="3">
    <source>
        <dbReference type="Proteomes" id="UP001177769"/>
    </source>
</evidence>
<feature type="domain" description="Methyltransferase type 11" evidence="1">
    <location>
        <begin position="85"/>
        <end position="134"/>
    </location>
</feature>
<accession>A0AA95NIZ9</accession>
<sequence length="277" mass="31857">MTRESQIVELAAWLQTPPGRYLLAWEQARLDEAVADLFGFHALQLGLPELQGLRSNRMPHRWLALDSLEQPLLDWPLDERPAAVSLHCEFDALPFESNSLDLVVLPHALELALDPHLTLREVERVLRPEGRLVILGLNPASLWGLRQNLGRLRSRFRLRGEPPLFLPRAGDFIGYWRLRDWLRLLSFEVEQAQFGCYRPPLRSAAWLARWQWLERLGPRWWTVLGAVYFVVAVKRVHGMRLVGLARQQRRQARGASAVALNSHPHQFSSSSSSIRDP</sequence>
<dbReference type="GO" id="GO:0032259">
    <property type="term" value="P:methylation"/>
    <property type="evidence" value="ECO:0007669"/>
    <property type="project" value="UniProtKB-KW"/>
</dbReference>
<dbReference type="InterPro" id="IPR013216">
    <property type="entry name" value="Methyltransf_11"/>
</dbReference>
<dbReference type="KEGG" id="pais:PFX98_23220"/>
<dbReference type="Proteomes" id="UP001177769">
    <property type="component" value="Chromosome"/>
</dbReference>
<dbReference type="AlphaFoldDB" id="A0AA95NIZ9"/>
<evidence type="ECO:0000259" key="1">
    <source>
        <dbReference type="Pfam" id="PF08241"/>
    </source>
</evidence>
<name>A0AA95NIZ9_9BURK</name>
<dbReference type="RefSeq" id="WP_285232846.1">
    <property type="nucleotide sequence ID" value="NZ_CP116346.1"/>
</dbReference>
<dbReference type="EMBL" id="CP116346">
    <property type="protein sequence ID" value="WIT11761.1"/>
    <property type="molecule type" value="Genomic_DNA"/>
</dbReference>
<protein>
    <submittedName>
        <fullName evidence="2">Methyltransferase domain-containing protein</fullName>
    </submittedName>
</protein>
<dbReference type="InterPro" id="IPR029063">
    <property type="entry name" value="SAM-dependent_MTases_sf"/>
</dbReference>
<dbReference type="Pfam" id="PF08241">
    <property type="entry name" value="Methyltransf_11"/>
    <property type="match status" value="1"/>
</dbReference>
<dbReference type="Gene3D" id="3.40.50.150">
    <property type="entry name" value="Vaccinia Virus protein VP39"/>
    <property type="match status" value="1"/>
</dbReference>
<dbReference type="SUPFAM" id="SSF53335">
    <property type="entry name" value="S-adenosyl-L-methionine-dependent methyltransferases"/>
    <property type="match status" value="1"/>
</dbReference>
<evidence type="ECO:0000313" key="2">
    <source>
        <dbReference type="EMBL" id="WIT11761.1"/>
    </source>
</evidence>
<organism evidence="2 3">
    <name type="scientific">Paucibacter sediminis</name>
    <dbReference type="NCBI Taxonomy" id="3019553"/>
    <lineage>
        <taxon>Bacteria</taxon>
        <taxon>Pseudomonadati</taxon>
        <taxon>Pseudomonadota</taxon>
        <taxon>Betaproteobacteria</taxon>
        <taxon>Burkholderiales</taxon>
        <taxon>Sphaerotilaceae</taxon>
        <taxon>Roseateles</taxon>
    </lineage>
</organism>